<feature type="domain" description="SGNH hydrolase-type esterase" evidence="1">
    <location>
        <begin position="26"/>
        <end position="178"/>
    </location>
</feature>
<dbReference type="InterPro" id="IPR036514">
    <property type="entry name" value="SGNH_hydro_sf"/>
</dbReference>
<dbReference type="Proteomes" id="UP001482154">
    <property type="component" value="Unassembled WGS sequence"/>
</dbReference>
<dbReference type="PANTHER" id="PTHR30383">
    <property type="entry name" value="THIOESTERASE 1/PROTEASE 1/LYSOPHOSPHOLIPASE L1"/>
    <property type="match status" value="1"/>
</dbReference>
<keyword evidence="3" id="KW-1185">Reference proteome</keyword>
<dbReference type="SUPFAM" id="SSF52266">
    <property type="entry name" value="SGNH hydrolase"/>
    <property type="match status" value="1"/>
</dbReference>
<accession>A0ABV1J044</accession>
<evidence type="ECO:0000313" key="2">
    <source>
        <dbReference type="EMBL" id="MEQ2711917.1"/>
    </source>
</evidence>
<proteinExistence type="predicted"/>
<dbReference type="InterPro" id="IPR013830">
    <property type="entry name" value="SGNH_hydro"/>
</dbReference>
<dbReference type="InterPro" id="IPR051532">
    <property type="entry name" value="Ester_Hydrolysis_Enzymes"/>
</dbReference>
<evidence type="ECO:0000313" key="3">
    <source>
        <dbReference type="Proteomes" id="UP001482154"/>
    </source>
</evidence>
<evidence type="ECO:0000259" key="1">
    <source>
        <dbReference type="Pfam" id="PF13472"/>
    </source>
</evidence>
<sequence length="191" mass="21598">MKDKKKTIVMFGDSLTDYFPMDKLKDIDADIINSGVAGDTIAEMGARLSYDVYPYHPDIIIMQGGANDFLMSLYPGAKPLAERLIRLALRIRKQLPDTKIYIESMYPAYTKRIGLMPSWAEGKSNEEIQKINTWIKKLCKENDFNYIDVFSHLIGADGQLSREYTVDGIHLQDSAYEIVAEILICGGVYGK</sequence>
<dbReference type="PANTHER" id="PTHR30383:SF5">
    <property type="entry name" value="SGNH HYDROLASE-TYPE ESTERASE DOMAIN-CONTAINING PROTEIN"/>
    <property type="match status" value="1"/>
</dbReference>
<dbReference type="RefSeq" id="WP_022374854.1">
    <property type="nucleotide sequence ID" value="NZ_JAOQJG010000010.1"/>
</dbReference>
<comment type="caution">
    <text evidence="2">The sequence shown here is derived from an EMBL/GenBank/DDBJ whole genome shotgun (WGS) entry which is preliminary data.</text>
</comment>
<protein>
    <submittedName>
        <fullName evidence="2">GDSL-type esterase/lipase family protein</fullName>
    </submittedName>
</protein>
<name>A0ABV1J044_9FIRM</name>
<dbReference type="Gene3D" id="3.40.50.1110">
    <property type="entry name" value="SGNH hydrolase"/>
    <property type="match status" value="1"/>
</dbReference>
<reference evidence="2 3" key="1">
    <citation type="submission" date="2024-04" db="EMBL/GenBank/DDBJ databases">
        <title>Human intestinal bacterial collection.</title>
        <authorList>
            <person name="Pauvert C."/>
            <person name="Hitch T.C.A."/>
            <person name="Clavel T."/>
        </authorList>
    </citation>
    <scope>NUCLEOTIDE SEQUENCE [LARGE SCALE GENOMIC DNA]</scope>
    <source>
        <strain evidence="2 3">CLA-AA-H249</strain>
    </source>
</reference>
<dbReference type="EMBL" id="JBBNIN010000023">
    <property type="protein sequence ID" value="MEQ2711917.1"/>
    <property type="molecule type" value="Genomic_DNA"/>
</dbReference>
<dbReference type="Pfam" id="PF13472">
    <property type="entry name" value="Lipase_GDSL_2"/>
    <property type="match status" value="1"/>
</dbReference>
<organism evidence="2 3">
    <name type="scientific">Anaerostipes amylophilus</name>
    <dbReference type="NCBI Taxonomy" id="2981779"/>
    <lineage>
        <taxon>Bacteria</taxon>
        <taxon>Bacillati</taxon>
        <taxon>Bacillota</taxon>
        <taxon>Clostridia</taxon>
        <taxon>Lachnospirales</taxon>
        <taxon>Lachnospiraceae</taxon>
        <taxon>Anaerostipes</taxon>
    </lineage>
</organism>
<gene>
    <name evidence="2" type="ORF">AAAU51_12190</name>
</gene>